<name>A0AAW6R564_GORRU</name>
<reference evidence="1" key="1">
    <citation type="submission" date="2023-04" db="EMBL/GenBank/DDBJ databases">
        <title>Characterization and analysis of the complete genome of Gordonia rubripertincta 112, the degrader of aromatic and aliphatic compounds.</title>
        <authorList>
            <person name="Frantsuzova E."/>
            <person name="Bogun A."/>
            <person name="Delegan Y."/>
        </authorList>
    </citation>
    <scope>NUCLEOTIDE SEQUENCE</scope>
    <source>
        <strain evidence="1">112</strain>
    </source>
</reference>
<dbReference type="RefSeq" id="WP_168432592.1">
    <property type="nucleotide sequence ID" value="NZ_CP178556.1"/>
</dbReference>
<organism evidence="1">
    <name type="scientific">Gordonia rubripertincta</name>
    <name type="common">Rhodococcus corallinus</name>
    <dbReference type="NCBI Taxonomy" id="36822"/>
    <lineage>
        <taxon>Bacteria</taxon>
        <taxon>Bacillati</taxon>
        <taxon>Actinomycetota</taxon>
        <taxon>Actinomycetes</taxon>
        <taxon>Mycobacteriales</taxon>
        <taxon>Gordoniaceae</taxon>
        <taxon>Gordonia</taxon>
    </lineage>
</organism>
<comment type="caution">
    <text evidence="1">The sequence shown here is derived from an EMBL/GenBank/DDBJ whole genome shotgun (WGS) entry which is preliminary data.</text>
</comment>
<sequence>MAHTLLDTVTISQEPAGSWTRGPQPEEFLDRTTNVVVTDICEPAYPLPEPPEVSLGENFGAQAMVVHAQVPTRCATLDELDAAIGPSANRAAEFYAARHLYYGAALDDPDEVFLAHDDVDTITATGNLATDLGAALAAFYAKTPYGTPLLHLGTEAALTLALGLQNLDVRWYYSAAFPPRTIAITDTDVRIQLTPFDTTRSTRTDVNRHQVELTSFFRIVFDVTKAIRVA</sequence>
<dbReference type="AlphaFoldDB" id="A0AAW6R564"/>
<gene>
    <name evidence="1" type="ORF">QBL07_01885</name>
</gene>
<evidence type="ECO:0000313" key="1">
    <source>
        <dbReference type="EMBL" id="MDG6779576.1"/>
    </source>
</evidence>
<dbReference type="EMBL" id="JARUXG010000001">
    <property type="protein sequence ID" value="MDG6779576.1"/>
    <property type="molecule type" value="Genomic_DNA"/>
</dbReference>
<accession>A0AAW6R564</accession>
<protein>
    <submittedName>
        <fullName evidence="1">Uncharacterized protein</fullName>
    </submittedName>
</protein>
<proteinExistence type="predicted"/>